<name>A0A926UWD9_9CYAN</name>
<protein>
    <submittedName>
        <fullName evidence="2">AIPR family protein</fullName>
    </submittedName>
</protein>
<organism evidence="2 3">
    <name type="scientific">Pseudanabaena cinerea FACHB-1277</name>
    <dbReference type="NCBI Taxonomy" id="2949581"/>
    <lineage>
        <taxon>Bacteria</taxon>
        <taxon>Bacillati</taxon>
        <taxon>Cyanobacteriota</taxon>
        <taxon>Cyanophyceae</taxon>
        <taxon>Pseudanabaenales</taxon>
        <taxon>Pseudanabaenaceae</taxon>
        <taxon>Pseudanabaena</taxon>
        <taxon>Pseudanabaena cinerea</taxon>
    </lineage>
</organism>
<proteinExistence type="predicted"/>
<evidence type="ECO:0000259" key="1">
    <source>
        <dbReference type="Pfam" id="PF10592"/>
    </source>
</evidence>
<dbReference type="RefSeq" id="WP_190352919.1">
    <property type="nucleotide sequence ID" value="NZ_JACJPY010000106.1"/>
</dbReference>
<evidence type="ECO:0000313" key="3">
    <source>
        <dbReference type="Proteomes" id="UP000631421"/>
    </source>
</evidence>
<reference evidence="2" key="2">
    <citation type="submission" date="2020-08" db="EMBL/GenBank/DDBJ databases">
        <authorList>
            <person name="Chen M."/>
            <person name="Teng W."/>
            <person name="Zhao L."/>
            <person name="Hu C."/>
            <person name="Zhou Y."/>
            <person name="Han B."/>
            <person name="Song L."/>
            <person name="Shu W."/>
        </authorList>
    </citation>
    <scope>NUCLEOTIDE SEQUENCE</scope>
    <source>
        <strain evidence="2">FACHB-1277</strain>
    </source>
</reference>
<dbReference type="InterPro" id="IPR018891">
    <property type="entry name" value="AIPR_C"/>
</dbReference>
<sequence length="585" mass="68551">MDNKQLFINGYLERISEQFQVDQDQAFEIFAIAAITERPFQEVYDDILIGGSRDGGIDGACFVEQGGYYTLMVFQCKKSKELKQNEIEKFRHDVDDLFIYGIVKPNTELIQPKISEYQQLSKDGFIIDIKYYFVYAGSNRDPSYAANNQNFRAYHKPDEYEIWDIDAIYEKISQLIKAQSKRKDIRFIFNPQISNIITADRQGQGLYTYSVGNVRAANFRIEANELCQLVEQELATNNTYEFLFSDNIRSFLGFKVRPNQRMKETLNDQNSAIYFPFLNNGITIVCERMEIPSTLQSGRYILPAHNPIIVNGLQTTRVLYEFFKENQRKGISSLENIFVNVRLYETNDLEIVEKITDATNTQTPISYKDKVSNKDFNLYTKEIFANKKIAYITKRGEVFSNQLSKQLNSTIESDTLLRFWYATFYEQPETAKNSVYEVMEVVFDATNNHVHPLHRLFNGEKDSPIYQQLIYAYTIYRYVQTKKELQRETKEYISHATELIAYGMYKYLEKDLRTINNQEQLEQAYQFALDLIDQNISEQMEIYNTQDKSFSYSGYFRKAKCRFEYNLKAGIVDDDSIIENLLSKQ</sequence>
<dbReference type="AlphaFoldDB" id="A0A926UWD9"/>
<gene>
    <name evidence="2" type="ORF">H6F44_20335</name>
</gene>
<dbReference type="Proteomes" id="UP000631421">
    <property type="component" value="Unassembled WGS sequence"/>
</dbReference>
<keyword evidence="3" id="KW-1185">Reference proteome</keyword>
<dbReference type="Pfam" id="PF10592">
    <property type="entry name" value="AIPR"/>
    <property type="match status" value="1"/>
</dbReference>
<comment type="caution">
    <text evidence="2">The sequence shown here is derived from an EMBL/GenBank/DDBJ whole genome shotgun (WGS) entry which is preliminary data.</text>
</comment>
<accession>A0A926UWD9</accession>
<evidence type="ECO:0000313" key="2">
    <source>
        <dbReference type="EMBL" id="MBD2152447.1"/>
    </source>
</evidence>
<reference evidence="2" key="1">
    <citation type="journal article" date="2015" name="ISME J.">
        <title>Draft Genome Sequence of Streptomyces incarnatus NRRL8089, which Produces the Nucleoside Antibiotic Sinefungin.</title>
        <authorList>
            <person name="Oshima K."/>
            <person name="Hattori M."/>
            <person name="Shimizu H."/>
            <person name="Fukuda K."/>
            <person name="Nemoto M."/>
            <person name="Inagaki K."/>
            <person name="Tamura T."/>
        </authorList>
    </citation>
    <scope>NUCLEOTIDE SEQUENCE</scope>
    <source>
        <strain evidence="2">FACHB-1277</strain>
    </source>
</reference>
<feature type="domain" description="Abortive phage infection protein C-terminal" evidence="1">
    <location>
        <begin position="244"/>
        <end position="537"/>
    </location>
</feature>
<dbReference type="EMBL" id="JACJPY010000106">
    <property type="protein sequence ID" value="MBD2152447.1"/>
    <property type="molecule type" value="Genomic_DNA"/>
</dbReference>